<dbReference type="GeneID" id="108989958"/>
<feature type="region of interest" description="Disordered" evidence="2">
    <location>
        <begin position="250"/>
        <end position="277"/>
    </location>
</feature>
<reference evidence="4" key="1">
    <citation type="submission" date="2025-08" db="UniProtKB">
        <authorList>
            <consortium name="RefSeq"/>
        </authorList>
    </citation>
    <scope>IDENTIFICATION</scope>
    <source>
        <tissue evidence="4">Leaves</tissue>
    </source>
</reference>
<feature type="coiled-coil region" evidence="1">
    <location>
        <begin position="137"/>
        <end position="220"/>
    </location>
</feature>
<dbReference type="SUPFAM" id="SSF144284">
    <property type="entry name" value="Sec2 N-terminal region"/>
    <property type="match status" value="1"/>
</dbReference>
<dbReference type="InterPro" id="IPR043424">
    <property type="entry name" value="BLT-like"/>
</dbReference>
<dbReference type="PANTHER" id="PTHR31071:SF39">
    <property type="entry name" value="PROTEIN BRANCHLESS TRICHOME"/>
    <property type="match status" value="1"/>
</dbReference>
<dbReference type="OrthoDB" id="777875at2759"/>
<dbReference type="Gramene" id="Jr02_15060_p1">
    <property type="protein sequence ID" value="cds.Jr02_15060_p1"/>
    <property type="gene ID" value="Jr02_15060"/>
</dbReference>
<proteinExistence type="predicted"/>
<dbReference type="RefSeq" id="XP_018819293.2">
    <property type="nucleotide sequence ID" value="XM_018963748.2"/>
</dbReference>
<organism evidence="3 4">
    <name type="scientific">Juglans regia</name>
    <name type="common">English walnut</name>
    <dbReference type="NCBI Taxonomy" id="51240"/>
    <lineage>
        <taxon>Eukaryota</taxon>
        <taxon>Viridiplantae</taxon>
        <taxon>Streptophyta</taxon>
        <taxon>Embryophyta</taxon>
        <taxon>Tracheophyta</taxon>
        <taxon>Spermatophyta</taxon>
        <taxon>Magnoliopsida</taxon>
        <taxon>eudicotyledons</taxon>
        <taxon>Gunneridae</taxon>
        <taxon>Pentapetalae</taxon>
        <taxon>rosids</taxon>
        <taxon>fabids</taxon>
        <taxon>Fagales</taxon>
        <taxon>Juglandaceae</taxon>
        <taxon>Juglans</taxon>
    </lineage>
</organism>
<dbReference type="STRING" id="51240.A0A2I4EIS3"/>
<evidence type="ECO:0000256" key="1">
    <source>
        <dbReference type="SAM" id="Coils"/>
    </source>
</evidence>
<evidence type="ECO:0000313" key="3">
    <source>
        <dbReference type="Proteomes" id="UP000235220"/>
    </source>
</evidence>
<evidence type="ECO:0000313" key="4">
    <source>
        <dbReference type="RefSeq" id="XP_018819293.2"/>
    </source>
</evidence>
<keyword evidence="1" id="KW-0175">Coiled coil</keyword>
<keyword evidence="3" id="KW-1185">Reference proteome</keyword>
<accession>A0A2I4EIS3</accession>
<name>A0A2I4EIS3_JUGRE</name>
<dbReference type="FunCoup" id="A0A2I4EIS3">
    <property type="interactions" value="372"/>
</dbReference>
<dbReference type="PANTHER" id="PTHR31071">
    <property type="entry name" value="GB|AAF24581.1"/>
    <property type="match status" value="1"/>
</dbReference>
<gene>
    <name evidence="4" type="primary">LOC108989958</name>
</gene>
<protein>
    <submittedName>
        <fullName evidence="4">Uncharacterized protein LOC108989958</fullName>
    </submittedName>
</protein>
<dbReference type="Proteomes" id="UP000235220">
    <property type="component" value="Chromosome 2"/>
</dbReference>
<evidence type="ECO:0000256" key="2">
    <source>
        <dbReference type="SAM" id="MobiDB-lite"/>
    </source>
</evidence>
<feature type="compositionally biased region" description="Polar residues" evidence="2">
    <location>
        <begin position="267"/>
        <end position="277"/>
    </location>
</feature>
<dbReference type="KEGG" id="jre:108989958"/>
<sequence length="412" mass="47748">MGLPPIAFLTVKTPIRKRKRKQAKEKAKGWREKHTTYRNKNKDMEEVMVMMMISSPENLRNETISHSAEPITASTCSRWKLYDNPFYYPQHHPQPHQHQQCQSNKHCHPLRLPRSTRKIAASFWDLTFFTPMMQSELEFAQAQIIELKAELEYERKTRKKAESMNKRLAKELAQERRGREAMEKVCEELAKEISSDKVEINMMKREMEEERKMLRMAEVLREERVQMKLTEAKFLFEEKLSELERTRIQIASSPPKLKEKNQEDNPPGTTTASDSVASFSGKSKQLFLGEKTACNDNSGIDSAGSELSEKLDYYDNNAIDSRESTRLVLGDKSCDYNINGVSLMTIQRKASPEPENPHIKRGIKGFVEFPRVVRAMGSKSRHWGTKLECQKSQLRILLKQRSPIRSNNLILG</sequence>
<dbReference type="AlphaFoldDB" id="A0A2I4EIS3"/>